<evidence type="ECO:0000256" key="2">
    <source>
        <dbReference type="ARBA" id="ARBA00004680"/>
    </source>
</evidence>
<dbReference type="SUPFAM" id="SSF51351">
    <property type="entry name" value="Triosephosphate isomerase (TIM)"/>
    <property type="match status" value="1"/>
</dbReference>
<keyword evidence="6 9" id="KW-0963">Cytoplasm</keyword>
<gene>
    <name evidence="11" type="primary">tpiA_2</name>
    <name evidence="9" type="synonym">tpiA</name>
    <name evidence="11" type="ORF">ANI02nite_20500</name>
</gene>
<dbReference type="CDD" id="cd00311">
    <property type="entry name" value="TIM"/>
    <property type="match status" value="1"/>
</dbReference>
<accession>A0A511XB51</accession>
<dbReference type="Gene3D" id="3.20.20.70">
    <property type="entry name" value="Aldolase class I"/>
    <property type="match status" value="1"/>
</dbReference>
<comment type="pathway">
    <text evidence="9 10">Carbohydrate biosynthesis; gluconeogenesis.</text>
</comment>
<evidence type="ECO:0000256" key="7">
    <source>
        <dbReference type="ARBA" id="ARBA00023152"/>
    </source>
</evidence>
<proteinExistence type="inferred from homology"/>
<reference evidence="11 12" key="1">
    <citation type="submission" date="2019-07" db="EMBL/GenBank/DDBJ databases">
        <title>Whole genome shotgun sequence of Acetobacter nitrogenifigens NBRC 105050.</title>
        <authorList>
            <person name="Hosoyama A."/>
            <person name="Uohara A."/>
            <person name="Ohji S."/>
            <person name="Ichikawa N."/>
        </authorList>
    </citation>
    <scope>NUCLEOTIDE SEQUENCE [LARGE SCALE GENOMIC DNA]</scope>
    <source>
        <strain evidence="11 12">NBRC 105050</strain>
    </source>
</reference>
<keyword evidence="5 9" id="KW-0312">Gluconeogenesis</keyword>
<dbReference type="UniPathway" id="UPA00138"/>
<keyword evidence="8 9" id="KW-0413">Isomerase</keyword>
<dbReference type="Proteomes" id="UP000321635">
    <property type="component" value="Unassembled WGS sequence"/>
</dbReference>
<comment type="pathway">
    <text evidence="2 9 10">Carbohydrate degradation; glycolysis; D-glyceraldehyde 3-phosphate from glycerone phosphate: step 1/1.</text>
</comment>
<dbReference type="RefSeq" id="WP_026397149.1">
    <property type="nucleotide sequence ID" value="NZ_AUBI01000003.1"/>
</dbReference>
<dbReference type="PROSITE" id="PS51440">
    <property type="entry name" value="TIM_2"/>
    <property type="match status" value="1"/>
</dbReference>
<dbReference type="PANTHER" id="PTHR21139:SF42">
    <property type="entry name" value="TRIOSEPHOSPHATE ISOMERASE"/>
    <property type="match status" value="1"/>
</dbReference>
<dbReference type="InterPro" id="IPR022896">
    <property type="entry name" value="TrioseP_Isoase_bac/euk"/>
</dbReference>
<protein>
    <recommendedName>
        <fullName evidence="9 10">Triosephosphate isomerase</fullName>
        <shortName evidence="9">TIM</shortName>
        <shortName evidence="9">TPI</shortName>
        <ecNumber evidence="9 10">5.3.1.1</ecNumber>
    </recommendedName>
    <alternativeName>
        <fullName evidence="9">Triose-phosphate isomerase</fullName>
    </alternativeName>
</protein>
<dbReference type="GO" id="GO:0004807">
    <property type="term" value="F:triose-phosphate isomerase activity"/>
    <property type="evidence" value="ECO:0007669"/>
    <property type="project" value="UniProtKB-UniRule"/>
</dbReference>
<dbReference type="GO" id="GO:0046166">
    <property type="term" value="P:glyceraldehyde-3-phosphate biosynthetic process"/>
    <property type="evidence" value="ECO:0007669"/>
    <property type="project" value="TreeGrafter"/>
</dbReference>
<dbReference type="GO" id="GO:0006094">
    <property type="term" value="P:gluconeogenesis"/>
    <property type="evidence" value="ECO:0007669"/>
    <property type="project" value="UniProtKB-UniRule"/>
</dbReference>
<evidence type="ECO:0000256" key="8">
    <source>
        <dbReference type="ARBA" id="ARBA00023235"/>
    </source>
</evidence>
<dbReference type="PANTHER" id="PTHR21139">
    <property type="entry name" value="TRIOSEPHOSPHATE ISOMERASE"/>
    <property type="match status" value="1"/>
</dbReference>
<dbReference type="OrthoDB" id="9809429at2"/>
<feature type="active site" description="Electrophile" evidence="9">
    <location>
        <position position="97"/>
    </location>
</feature>
<evidence type="ECO:0000313" key="12">
    <source>
        <dbReference type="Proteomes" id="UP000321635"/>
    </source>
</evidence>
<dbReference type="Pfam" id="PF00121">
    <property type="entry name" value="TIM"/>
    <property type="match status" value="1"/>
</dbReference>
<dbReference type="GO" id="GO:0006096">
    <property type="term" value="P:glycolytic process"/>
    <property type="evidence" value="ECO:0007669"/>
    <property type="project" value="UniProtKB-UniRule"/>
</dbReference>
<evidence type="ECO:0000256" key="9">
    <source>
        <dbReference type="HAMAP-Rule" id="MF_00147"/>
    </source>
</evidence>
<feature type="binding site" evidence="9">
    <location>
        <position position="170"/>
    </location>
    <ligand>
        <name>substrate</name>
    </ligand>
</feature>
<name>A0A511XB51_9PROT</name>
<comment type="catalytic activity">
    <reaction evidence="9 10">
        <text>D-glyceraldehyde 3-phosphate = dihydroxyacetone phosphate</text>
        <dbReference type="Rhea" id="RHEA:18585"/>
        <dbReference type="ChEBI" id="CHEBI:57642"/>
        <dbReference type="ChEBI" id="CHEBI:59776"/>
        <dbReference type="EC" id="5.3.1.1"/>
    </reaction>
</comment>
<comment type="catalytic activity">
    <reaction evidence="1">
        <text>L-erythrulose 1-phosphate = D-erythrulose 4-phosphate</text>
        <dbReference type="Rhea" id="RHEA:49588"/>
        <dbReference type="ChEBI" id="CHEBI:58002"/>
        <dbReference type="ChEBI" id="CHEBI:90796"/>
        <dbReference type="EC" id="5.3.1.33"/>
    </reaction>
</comment>
<dbReference type="GO" id="GO:0019563">
    <property type="term" value="P:glycerol catabolic process"/>
    <property type="evidence" value="ECO:0007669"/>
    <property type="project" value="TreeGrafter"/>
</dbReference>
<dbReference type="GO" id="GO:0005829">
    <property type="term" value="C:cytosol"/>
    <property type="evidence" value="ECO:0007669"/>
    <property type="project" value="TreeGrafter"/>
</dbReference>
<comment type="caution">
    <text evidence="11">The sequence shown here is derived from an EMBL/GenBank/DDBJ whole genome shotgun (WGS) entry which is preliminary data.</text>
</comment>
<comment type="subcellular location">
    <subcellularLocation>
        <location evidence="9 10">Cytoplasm</location>
    </subcellularLocation>
</comment>
<keyword evidence="7 9" id="KW-0324">Glycolysis</keyword>
<dbReference type="NCBIfam" id="TIGR00419">
    <property type="entry name" value="tim"/>
    <property type="match status" value="1"/>
</dbReference>
<dbReference type="UniPathway" id="UPA00109">
    <property type="reaction ID" value="UER00189"/>
</dbReference>
<dbReference type="AlphaFoldDB" id="A0A511XB51"/>
<dbReference type="FunFam" id="3.20.20.70:FF:000016">
    <property type="entry name" value="Triosephosphate isomerase"/>
    <property type="match status" value="1"/>
</dbReference>
<feature type="binding site" evidence="9">
    <location>
        <begin position="9"/>
        <end position="11"/>
    </location>
    <ligand>
        <name>substrate</name>
    </ligand>
</feature>
<evidence type="ECO:0000256" key="1">
    <source>
        <dbReference type="ARBA" id="ARBA00000148"/>
    </source>
</evidence>
<dbReference type="STRING" id="1120919.GCA_000429165_01022"/>
<comment type="similarity">
    <text evidence="4 9 10">Belongs to the triosephosphate isomerase family.</text>
</comment>
<organism evidence="11 12">
    <name type="scientific">Acetobacter nitrogenifigens DSM 23921 = NBRC 105050</name>
    <dbReference type="NCBI Taxonomy" id="1120919"/>
    <lineage>
        <taxon>Bacteria</taxon>
        <taxon>Pseudomonadati</taxon>
        <taxon>Pseudomonadota</taxon>
        <taxon>Alphaproteobacteria</taxon>
        <taxon>Acetobacterales</taxon>
        <taxon>Acetobacteraceae</taxon>
        <taxon>Acetobacter</taxon>
    </lineage>
</organism>
<evidence type="ECO:0000256" key="5">
    <source>
        <dbReference type="ARBA" id="ARBA00022432"/>
    </source>
</evidence>
<dbReference type="InterPro" id="IPR013785">
    <property type="entry name" value="Aldolase_TIM"/>
</dbReference>
<dbReference type="InterPro" id="IPR035990">
    <property type="entry name" value="TIM_sf"/>
</dbReference>
<dbReference type="UniPathway" id="UPA01066"/>
<evidence type="ECO:0000256" key="4">
    <source>
        <dbReference type="ARBA" id="ARBA00007422"/>
    </source>
</evidence>
<comment type="pathway">
    <text evidence="3">Carbohydrate metabolism; erythritol degradation.</text>
</comment>
<keyword evidence="12" id="KW-1185">Reference proteome</keyword>
<feature type="binding site" evidence="9">
    <location>
        <begin position="230"/>
        <end position="231"/>
    </location>
    <ligand>
        <name>substrate</name>
    </ligand>
</feature>
<dbReference type="HAMAP" id="MF_00147_B">
    <property type="entry name" value="TIM_B"/>
    <property type="match status" value="1"/>
</dbReference>
<comment type="subunit">
    <text evidence="9 10">Homodimer.</text>
</comment>
<feature type="active site" description="Proton acceptor" evidence="9">
    <location>
        <position position="164"/>
    </location>
</feature>
<evidence type="ECO:0000313" key="11">
    <source>
        <dbReference type="EMBL" id="GEN60166.1"/>
    </source>
</evidence>
<feature type="binding site" evidence="9">
    <location>
        <position position="209"/>
    </location>
    <ligand>
        <name>substrate</name>
    </ligand>
</feature>
<comment type="function">
    <text evidence="9">Involved in the gluconeogenesis. Catalyzes stereospecifically the conversion of dihydroxyacetone phosphate (DHAP) to D-glyceraldehyde-3-phosphate (G3P).</text>
</comment>
<dbReference type="EC" id="5.3.1.1" evidence="9 10"/>
<evidence type="ECO:0000256" key="3">
    <source>
        <dbReference type="ARBA" id="ARBA00004939"/>
    </source>
</evidence>
<evidence type="ECO:0000256" key="6">
    <source>
        <dbReference type="ARBA" id="ARBA00022490"/>
    </source>
</evidence>
<dbReference type="InterPro" id="IPR020861">
    <property type="entry name" value="Triosephosphate_isomerase_AS"/>
</dbReference>
<dbReference type="PROSITE" id="PS00171">
    <property type="entry name" value="TIM_1"/>
    <property type="match status" value="1"/>
</dbReference>
<sequence length="249" mass="25716">MSKPLVVGNWKMNGLRADSTARVKALVDGLRAQPAAGVDVAICPPFTQLALVGSLLEDAPVALGAQDCHKAERGAHTGDISPEMLTDAGAAYVILGHSERRRDHGEIDETVREKVVAAAKAGLTPIVCIGETEDQRQSGETESVLGWQIKGSLPDGFTGVVAYEPVWAIGTGLAATSEDIEATVGFIRAELVRQFNESGKTLRILYGGSVDAGNAGSILTIPNVGGALVGGASLKPDAFLSIIHAAPGA</sequence>
<evidence type="ECO:0000256" key="10">
    <source>
        <dbReference type="RuleBase" id="RU363013"/>
    </source>
</evidence>
<dbReference type="EMBL" id="BJYF01000011">
    <property type="protein sequence ID" value="GEN60166.1"/>
    <property type="molecule type" value="Genomic_DNA"/>
</dbReference>
<dbReference type="InterPro" id="IPR000652">
    <property type="entry name" value="Triosephosphate_isomerase"/>
</dbReference>